<feature type="compositionally biased region" description="Polar residues" evidence="1">
    <location>
        <begin position="7"/>
        <end position="31"/>
    </location>
</feature>
<feature type="non-terminal residue" evidence="2">
    <location>
        <position position="99"/>
    </location>
</feature>
<dbReference type="AlphaFoldDB" id="A0AAN8X7N6"/>
<feature type="non-terminal residue" evidence="2">
    <location>
        <position position="1"/>
    </location>
</feature>
<dbReference type="EMBL" id="JAXCGZ010012289">
    <property type="protein sequence ID" value="KAK7073670.1"/>
    <property type="molecule type" value="Genomic_DNA"/>
</dbReference>
<organism evidence="2 3">
    <name type="scientific">Halocaridina rubra</name>
    <name type="common">Hawaiian red shrimp</name>
    <dbReference type="NCBI Taxonomy" id="373956"/>
    <lineage>
        <taxon>Eukaryota</taxon>
        <taxon>Metazoa</taxon>
        <taxon>Ecdysozoa</taxon>
        <taxon>Arthropoda</taxon>
        <taxon>Crustacea</taxon>
        <taxon>Multicrustacea</taxon>
        <taxon>Malacostraca</taxon>
        <taxon>Eumalacostraca</taxon>
        <taxon>Eucarida</taxon>
        <taxon>Decapoda</taxon>
        <taxon>Pleocyemata</taxon>
        <taxon>Caridea</taxon>
        <taxon>Atyoidea</taxon>
        <taxon>Atyidae</taxon>
        <taxon>Halocaridina</taxon>
    </lineage>
</organism>
<dbReference type="Proteomes" id="UP001381693">
    <property type="component" value="Unassembled WGS sequence"/>
</dbReference>
<feature type="region of interest" description="Disordered" evidence="1">
    <location>
        <begin position="1"/>
        <end position="67"/>
    </location>
</feature>
<keyword evidence="3" id="KW-1185">Reference proteome</keyword>
<gene>
    <name evidence="2" type="ORF">SK128_022576</name>
</gene>
<comment type="caution">
    <text evidence="2">The sequence shown here is derived from an EMBL/GenBank/DDBJ whole genome shotgun (WGS) entry which is preliminary data.</text>
</comment>
<name>A0AAN8X7N6_HALRR</name>
<evidence type="ECO:0000256" key="1">
    <source>
        <dbReference type="SAM" id="MobiDB-lite"/>
    </source>
</evidence>
<proteinExistence type="predicted"/>
<protein>
    <submittedName>
        <fullName evidence="2">Uncharacterized protein</fullName>
    </submittedName>
</protein>
<reference evidence="2 3" key="1">
    <citation type="submission" date="2023-11" db="EMBL/GenBank/DDBJ databases">
        <title>Halocaridina rubra genome assembly.</title>
        <authorList>
            <person name="Smith C."/>
        </authorList>
    </citation>
    <scope>NUCLEOTIDE SEQUENCE [LARGE SCALE GENOMIC DNA]</scope>
    <source>
        <strain evidence="2">EP-1</strain>
        <tissue evidence="2">Whole</tissue>
    </source>
</reference>
<evidence type="ECO:0000313" key="2">
    <source>
        <dbReference type="EMBL" id="KAK7073670.1"/>
    </source>
</evidence>
<accession>A0AAN8X7N6</accession>
<sequence length="99" mass="11095">EFDPPVNKQTPENIDSQLCSVTSERNRNCPSRAQRIPLTHPMDPPIKTSEPITLASHPRTSQGRLPPECLRDKVARVVGSDPTQKWDKIQRKKSGVPCV</sequence>
<evidence type="ECO:0000313" key="3">
    <source>
        <dbReference type="Proteomes" id="UP001381693"/>
    </source>
</evidence>